<sequence>MQVKRIEGMKMNKLLKFILKSIGIIVIAIILFLAIVFIVNMICNKTEKSKIEPYGQSVVVDGKKMNVLIQGEGEETVVLLPGYGTAAPALDFKPLVEELSPFYKVVVIEPFGYGLSDGTDKERNTENIVNEIHEALQSLNIDRYILMGHSIAGIYGLDYVNKYENEVSAFVGIDSSVPTQGGMDTEFPIKTFKLLKKSGIARLVMKLSADPYEGLPFDDETKKQIRMITHKNLYNSTLSNEMENFSPNFKAAEKLTFPKNLPVILLVQANNTDVEGWIPLHEGQIKDLEHGEMIKVEGEHYLHHTHSKEMVENFRGFIEGIQ</sequence>
<keyword evidence="4" id="KW-1185">Reference proteome</keyword>
<dbReference type="KEGG" id="cheb:HH215_06610"/>
<proteinExistence type="predicted"/>
<dbReference type="Proteomes" id="UP000502248">
    <property type="component" value="Chromosome"/>
</dbReference>
<dbReference type="InterPro" id="IPR000073">
    <property type="entry name" value="AB_hydrolase_1"/>
</dbReference>
<keyword evidence="1" id="KW-0472">Membrane</keyword>
<dbReference type="Pfam" id="PF00561">
    <property type="entry name" value="Abhydrolase_1"/>
    <property type="match status" value="1"/>
</dbReference>
<keyword evidence="1" id="KW-1133">Transmembrane helix</keyword>
<dbReference type="InterPro" id="IPR029058">
    <property type="entry name" value="AB_hydrolase_fold"/>
</dbReference>
<dbReference type="EMBL" id="CP051680">
    <property type="protein sequence ID" value="QJD82884.1"/>
    <property type="molecule type" value="Genomic_DNA"/>
</dbReference>
<evidence type="ECO:0000259" key="2">
    <source>
        <dbReference type="Pfam" id="PF00561"/>
    </source>
</evidence>
<dbReference type="SUPFAM" id="SSF53474">
    <property type="entry name" value="alpha/beta-Hydrolases"/>
    <property type="match status" value="1"/>
</dbReference>
<evidence type="ECO:0000256" key="1">
    <source>
        <dbReference type="SAM" id="Phobius"/>
    </source>
</evidence>
<gene>
    <name evidence="3" type="ORF">HH215_06610</name>
</gene>
<feature type="domain" description="AB hydrolase-1" evidence="2">
    <location>
        <begin position="76"/>
        <end position="177"/>
    </location>
</feature>
<dbReference type="AlphaFoldDB" id="A0A7Z2VGZ6"/>
<accession>A0A7Z2VGZ6</accession>
<dbReference type="Gene3D" id="3.40.50.1820">
    <property type="entry name" value="alpha/beta hydrolase"/>
    <property type="match status" value="1"/>
</dbReference>
<protein>
    <submittedName>
        <fullName evidence="3">Alpha/beta hydrolase</fullName>
    </submittedName>
</protein>
<reference evidence="3 4" key="1">
    <citation type="submission" date="2020-04" db="EMBL/GenBank/DDBJ databases">
        <title>Genome sequencing of novel species.</title>
        <authorList>
            <person name="Heo J."/>
            <person name="Kim S.-J."/>
            <person name="Kim J.-S."/>
            <person name="Hong S.-B."/>
            <person name="Kwon S.-W."/>
        </authorList>
    </citation>
    <scope>NUCLEOTIDE SEQUENCE [LARGE SCALE GENOMIC DNA]</scope>
    <source>
        <strain evidence="3 4">MFER-1</strain>
    </source>
</reference>
<dbReference type="PANTHER" id="PTHR42886:SF29">
    <property type="entry name" value="PUMMELIG, ISOFORM A"/>
    <property type="match status" value="1"/>
</dbReference>
<feature type="transmembrane region" description="Helical" evidence="1">
    <location>
        <begin position="21"/>
        <end position="42"/>
    </location>
</feature>
<keyword evidence="1" id="KW-0812">Transmembrane</keyword>
<dbReference type="PANTHER" id="PTHR42886">
    <property type="entry name" value="RE40534P-RELATED"/>
    <property type="match status" value="1"/>
</dbReference>
<keyword evidence="3" id="KW-0378">Hydrolase</keyword>
<name>A0A7Z2VGZ6_9BACL</name>
<dbReference type="GO" id="GO:0016787">
    <property type="term" value="F:hydrolase activity"/>
    <property type="evidence" value="ECO:0007669"/>
    <property type="project" value="UniProtKB-KW"/>
</dbReference>
<evidence type="ECO:0000313" key="4">
    <source>
        <dbReference type="Proteomes" id="UP000502248"/>
    </source>
</evidence>
<organism evidence="3 4">
    <name type="scientific">Cohnella herbarum</name>
    <dbReference type="NCBI Taxonomy" id="2728023"/>
    <lineage>
        <taxon>Bacteria</taxon>
        <taxon>Bacillati</taxon>
        <taxon>Bacillota</taxon>
        <taxon>Bacilli</taxon>
        <taxon>Bacillales</taxon>
        <taxon>Paenibacillaceae</taxon>
        <taxon>Cohnella</taxon>
    </lineage>
</organism>
<evidence type="ECO:0000313" key="3">
    <source>
        <dbReference type="EMBL" id="QJD82884.1"/>
    </source>
</evidence>